<reference evidence="2 3" key="1">
    <citation type="submission" date="2019-02" db="EMBL/GenBank/DDBJ databases">
        <title>Deep-cultivation of Planctomycetes and their phenomic and genomic characterization uncovers novel biology.</title>
        <authorList>
            <person name="Wiegand S."/>
            <person name="Jogler M."/>
            <person name="Boedeker C."/>
            <person name="Pinto D."/>
            <person name="Vollmers J."/>
            <person name="Rivas-Marin E."/>
            <person name="Kohn T."/>
            <person name="Peeters S.H."/>
            <person name="Heuer A."/>
            <person name="Rast P."/>
            <person name="Oberbeckmann S."/>
            <person name="Bunk B."/>
            <person name="Jeske O."/>
            <person name="Meyerdierks A."/>
            <person name="Storesund J.E."/>
            <person name="Kallscheuer N."/>
            <person name="Luecker S."/>
            <person name="Lage O.M."/>
            <person name="Pohl T."/>
            <person name="Merkel B.J."/>
            <person name="Hornburger P."/>
            <person name="Mueller R.-W."/>
            <person name="Bruemmer F."/>
            <person name="Labrenz M."/>
            <person name="Spormann A.M."/>
            <person name="Op den Camp H."/>
            <person name="Overmann J."/>
            <person name="Amann R."/>
            <person name="Jetten M.S.M."/>
            <person name="Mascher T."/>
            <person name="Medema M.H."/>
            <person name="Devos D.P."/>
            <person name="Kaster A.-K."/>
            <person name="Ovreas L."/>
            <person name="Rohde M."/>
            <person name="Galperin M.Y."/>
            <person name="Jogler C."/>
        </authorList>
    </citation>
    <scope>NUCLEOTIDE SEQUENCE [LARGE SCALE GENOMIC DNA]</scope>
    <source>
        <strain evidence="2 3">ETA_A8</strain>
    </source>
</reference>
<sequence length="131" mass="14294">MTPILRFKLSKLLAVTTFMPVIIAAAFYLGGCNQVVHSGQSDQLIRRRLLTGTPRGTSAKDVLAFIAKNFNDGAGSQVLPSLAPNEQRTIEAVVARGSAGYMLAELVTATWHFDDQDRVTYILISRSHYGP</sequence>
<dbReference type="Proteomes" id="UP000315017">
    <property type="component" value="Chromosome"/>
</dbReference>
<evidence type="ECO:0000313" key="2">
    <source>
        <dbReference type="EMBL" id="QDU29236.1"/>
    </source>
</evidence>
<dbReference type="RefSeq" id="WP_145092772.1">
    <property type="nucleotide sequence ID" value="NZ_CP036274.1"/>
</dbReference>
<feature type="transmembrane region" description="Helical" evidence="1">
    <location>
        <begin position="12"/>
        <end position="31"/>
    </location>
</feature>
<gene>
    <name evidence="2" type="ORF">ETAA8_43430</name>
</gene>
<name>A0A517YG84_9BACT</name>
<dbReference type="AlphaFoldDB" id="A0A517YG84"/>
<keyword evidence="3" id="KW-1185">Reference proteome</keyword>
<dbReference type="KEGG" id="aagg:ETAA8_43430"/>
<evidence type="ECO:0000313" key="3">
    <source>
        <dbReference type="Proteomes" id="UP000315017"/>
    </source>
</evidence>
<organism evidence="2 3">
    <name type="scientific">Anatilimnocola aggregata</name>
    <dbReference type="NCBI Taxonomy" id="2528021"/>
    <lineage>
        <taxon>Bacteria</taxon>
        <taxon>Pseudomonadati</taxon>
        <taxon>Planctomycetota</taxon>
        <taxon>Planctomycetia</taxon>
        <taxon>Pirellulales</taxon>
        <taxon>Pirellulaceae</taxon>
        <taxon>Anatilimnocola</taxon>
    </lineage>
</organism>
<keyword evidence="1" id="KW-0812">Transmembrane</keyword>
<keyword evidence="1" id="KW-0472">Membrane</keyword>
<evidence type="ECO:0000256" key="1">
    <source>
        <dbReference type="SAM" id="Phobius"/>
    </source>
</evidence>
<accession>A0A517YG84</accession>
<keyword evidence="1" id="KW-1133">Transmembrane helix</keyword>
<proteinExistence type="predicted"/>
<protein>
    <submittedName>
        <fullName evidence="2">Uncharacterized protein</fullName>
    </submittedName>
</protein>
<dbReference type="EMBL" id="CP036274">
    <property type="protein sequence ID" value="QDU29236.1"/>
    <property type="molecule type" value="Genomic_DNA"/>
</dbReference>